<dbReference type="Gene3D" id="3.40.50.1470">
    <property type="entry name" value="Peptidyl-tRNA hydrolase"/>
    <property type="match status" value="1"/>
</dbReference>
<evidence type="ECO:0000256" key="4">
    <source>
        <dbReference type="HAMAP-Rule" id="MF_00083"/>
    </source>
</evidence>
<evidence type="ECO:0000256" key="2">
    <source>
        <dbReference type="ARBA" id="ARBA00022801"/>
    </source>
</evidence>
<dbReference type="NCBIfam" id="TIGR00447">
    <property type="entry name" value="pth"/>
    <property type="match status" value="1"/>
</dbReference>
<evidence type="ECO:0000256" key="3">
    <source>
        <dbReference type="ARBA" id="ARBA00022884"/>
    </source>
</evidence>
<feature type="binding site" evidence="4">
    <location>
        <position position="122"/>
    </location>
    <ligand>
        <name>tRNA</name>
        <dbReference type="ChEBI" id="CHEBI:17843"/>
    </ligand>
</feature>
<comment type="caution">
    <text evidence="5">The sequence shown here is derived from an EMBL/GenBank/DDBJ whole genome shotgun (WGS) entry which is preliminary data.</text>
</comment>
<evidence type="ECO:0000313" key="6">
    <source>
        <dbReference type="Proteomes" id="UP000609651"/>
    </source>
</evidence>
<proteinExistence type="inferred from homology"/>
<dbReference type="InterPro" id="IPR001328">
    <property type="entry name" value="Pept_tRNA_hydro"/>
</dbReference>
<dbReference type="EMBL" id="WTPX01000274">
    <property type="protein sequence ID" value="NNJ28052.1"/>
    <property type="molecule type" value="Genomic_DNA"/>
</dbReference>
<comment type="catalytic activity">
    <reaction evidence="4">
        <text>an N-acyl-L-alpha-aminoacyl-tRNA + H2O = an N-acyl-L-amino acid + a tRNA + H(+)</text>
        <dbReference type="Rhea" id="RHEA:54448"/>
        <dbReference type="Rhea" id="RHEA-COMP:10123"/>
        <dbReference type="Rhea" id="RHEA-COMP:13883"/>
        <dbReference type="ChEBI" id="CHEBI:15377"/>
        <dbReference type="ChEBI" id="CHEBI:15378"/>
        <dbReference type="ChEBI" id="CHEBI:59874"/>
        <dbReference type="ChEBI" id="CHEBI:78442"/>
        <dbReference type="ChEBI" id="CHEBI:138191"/>
        <dbReference type="EC" id="3.1.1.29"/>
    </reaction>
</comment>
<comment type="function">
    <text evidence="4">Catalyzes the release of premature peptidyl moieties from peptidyl-tRNA molecules trapped in stalled 50S ribosomal subunits, and thus maintains levels of free tRNAs and 50S ribosomes.</text>
</comment>
<protein>
    <recommendedName>
        <fullName evidence="4">Peptidyl-tRNA hydrolase</fullName>
        <shortName evidence="4">Pth</shortName>
        <ecNumber evidence="4">3.1.1.29</ecNumber>
    </recommendedName>
</protein>
<feature type="binding site" evidence="4">
    <location>
        <position position="76"/>
    </location>
    <ligand>
        <name>tRNA</name>
        <dbReference type="ChEBI" id="CHEBI:17843"/>
    </ligand>
</feature>
<keyword evidence="3 4" id="KW-0694">RNA-binding</keyword>
<dbReference type="EC" id="3.1.1.29" evidence="4"/>
<keyword evidence="2 4" id="KW-0378">Hydrolase</keyword>
<dbReference type="PANTHER" id="PTHR17224:SF1">
    <property type="entry name" value="PEPTIDYL-TRNA HYDROLASE"/>
    <property type="match status" value="1"/>
</dbReference>
<comment type="subunit">
    <text evidence="4">Monomer.</text>
</comment>
<keyword evidence="4" id="KW-0963">Cytoplasm</keyword>
<organism evidence="5 6">
    <name type="scientific">Alienimonas chondri</name>
    <dbReference type="NCBI Taxonomy" id="2681879"/>
    <lineage>
        <taxon>Bacteria</taxon>
        <taxon>Pseudomonadati</taxon>
        <taxon>Planctomycetota</taxon>
        <taxon>Planctomycetia</taxon>
        <taxon>Planctomycetales</taxon>
        <taxon>Planctomycetaceae</taxon>
        <taxon>Alienimonas</taxon>
    </lineage>
</organism>
<dbReference type="Pfam" id="PF01195">
    <property type="entry name" value="Pept_tRNA_hydro"/>
    <property type="match status" value="1"/>
</dbReference>
<dbReference type="HAMAP" id="MF_00083">
    <property type="entry name" value="Pept_tRNA_hydro_bact"/>
    <property type="match status" value="1"/>
</dbReference>
<dbReference type="GO" id="GO:0004045">
    <property type="term" value="F:peptidyl-tRNA hydrolase activity"/>
    <property type="evidence" value="ECO:0007669"/>
    <property type="project" value="UniProtKB-EC"/>
</dbReference>
<comment type="subcellular location">
    <subcellularLocation>
        <location evidence="4">Cytoplasm</location>
    </subcellularLocation>
</comment>
<keyword evidence="6" id="KW-1185">Reference proteome</keyword>
<keyword evidence="1 4" id="KW-0820">tRNA-binding</keyword>
<feature type="binding site" evidence="4">
    <location>
        <position position="14"/>
    </location>
    <ligand>
        <name>tRNA</name>
        <dbReference type="ChEBI" id="CHEBI:17843"/>
    </ligand>
</feature>
<dbReference type="InterPro" id="IPR036416">
    <property type="entry name" value="Pept_tRNA_hydro_sf"/>
</dbReference>
<dbReference type="CDD" id="cd00462">
    <property type="entry name" value="PTH"/>
    <property type="match status" value="1"/>
</dbReference>
<reference evidence="5 6" key="1">
    <citation type="journal article" date="2020" name="Syst. Appl. Microbiol.">
        <title>Alienimonas chondri sp. nov., a novel planctomycete isolated from the biofilm of the red alga Chondrus crispus.</title>
        <authorList>
            <person name="Vitorino I."/>
            <person name="Albuquerque L."/>
            <person name="Wiegand S."/>
            <person name="Kallscheuer N."/>
            <person name="da Costa M.S."/>
            <person name="Lobo-da-Cunha A."/>
            <person name="Jogler C."/>
            <person name="Lage O.M."/>
        </authorList>
    </citation>
    <scope>NUCLEOTIDE SEQUENCE [LARGE SCALE GENOMIC DNA]</scope>
    <source>
        <strain evidence="5 6">LzC2</strain>
    </source>
</reference>
<feature type="site" description="Discriminates between blocked and unblocked aminoacyl-tRNA" evidence="4">
    <location>
        <position position="9"/>
    </location>
</feature>
<feature type="active site" description="Proton acceptor" evidence="4">
    <location>
        <position position="19"/>
    </location>
</feature>
<name>A0ABX1VMA0_9PLAN</name>
<accession>A0ABX1VMA0</accession>
<feature type="binding site" evidence="4">
    <location>
        <position position="74"/>
    </location>
    <ligand>
        <name>tRNA</name>
        <dbReference type="ChEBI" id="CHEBI:17843"/>
    </ligand>
</feature>
<dbReference type="RefSeq" id="WP_171189952.1">
    <property type="nucleotide sequence ID" value="NZ_WTPX01000274.1"/>
</dbReference>
<evidence type="ECO:0000256" key="1">
    <source>
        <dbReference type="ARBA" id="ARBA00022555"/>
    </source>
</evidence>
<gene>
    <name evidence="4 5" type="primary">pth</name>
    <name evidence="5" type="ORF">LzC2_41630</name>
</gene>
<comment type="function">
    <text evidence="4">Hydrolyzes ribosome-free peptidyl-tRNAs (with 1 or more amino acids incorporated), which drop off the ribosome during protein synthesis, or as a result of ribosome stalling.</text>
</comment>
<dbReference type="Proteomes" id="UP000609651">
    <property type="component" value="Unassembled WGS sequence"/>
</dbReference>
<dbReference type="SUPFAM" id="SSF53178">
    <property type="entry name" value="Peptidyl-tRNA hydrolase-like"/>
    <property type="match status" value="1"/>
</dbReference>
<feature type="site" description="Stabilizes the basic form of H active site to accept a proton" evidence="4">
    <location>
        <position position="101"/>
    </location>
</feature>
<sequence length="202" mass="21719">MKLVVGLGNPGDRYRGTRHNVGWEVLAELARRHAPDAKPESNFEAETLRIEVPPGRGRPVFESAQALLVSPLTFMNLSGRSVAAAARFHKIAPSDVLIVCDDLNLPSGRLRLRGKGSAGGQNGLKDVIEKLGTPEFPRLRVGVGRPPGRMNAADYVLSRFTDEERVDLDLAIQDAADAVELWLTRGLQAAMNAANAPPPGGN</sequence>
<dbReference type="PANTHER" id="PTHR17224">
    <property type="entry name" value="PEPTIDYL-TRNA HYDROLASE"/>
    <property type="match status" value="1"/>
</dbReference>
<comment type="similarity">
    <text evidence="4">Belongs to the PTH family.</text>
</comment>
<evidence type="ECO:0000313" key="5">
    <source>
        <dbReference type="EMBL" id="NNJ28052.1"/>
    </source>
</evidence>